<proteinExistence type="predicted"/>
<dbReference type="PROSITE" id="PS50097">
    <property type="entry name" value="BTB"/>
    <property type="match status" value="1"/>
</dbReference>
<evidence type="ECO:0000259" key="2">
    <source>
        <dbReference type="PROSITE" id="PS50097"/>
    </source>
</evidence>
<dbReference type="Proteomes" id="UP000807716">
    <property type="component" value="Unassembled WGS sequence"/>
</dbReference>
<dbReference type="InterPro" id="IPR000210">
    <property type="entry name" value="BTB/POZ_dom"/>
</dbReference>
<name>A0A9P6QAM9_9FUNG</name>
<dbReference type="InterPro" id="IPR011333">
    <property type="entry name" value="SKP1/BTB/POZ_sf"/>
</dbReference>
<organism evidence="3 4">
    <name type="scientific">Actinomortierella ambigua</name>
    <dbReference type="NCBI Taxonomy" id="1343610"/>
    <lineage>
        <taxon>Eukaryota</taxon>
        <taxon>Fungi</taxon>
        <taxon>Fungi incertae sedis</taxon>
        <taxon>Mucoromycota</taxon>
        <taxon>Mortierellomycotina</taxon>
        <taxon>Mortierellomycetes</taxon>
        <taxon>Mortierellales</taxon>
        <taxon>Mortierellaceae</taxon>
        <taxon>Actinomortierella</taxon>
    </lineage>
</organism>
<feature type="compositionally biased region" description="Basic and acidic residues" evidence="1">
    <location>
        <begin position="163"/>
        <end position="174"/>
    </location>
</feature>
<dbReference type="EMBL" id="JAAAJB010000196">
    <property type="protein sequence ID" value="KAG0262146.1"/>
    <property type="molecule type" value="Genomic_DNA"/>
</dbReference>
<dbReference type="Pfam" id="PF00651">
    <property type="entry name" value="BTB"/>
    <property type="match status" value="1"/>
</dbReference>
<feature type="compositionally biased region" description="Acidic residues" evidence="1">
    <location>
        <begin position="175"/>
        <end position="210"/>
    </location>
</feature>
<feature type="region of interest" description="Disordered" evidence="1">
    <location>
        <begin position="158"/>
        <end position="215"/>
    </location>
</feature>
<evidence type="ECO:0000313" key="3">
    <source>
        <dbReference type="EMBL" id="KAG0262146.1"/>
    </source>
</evidence>
<evidence type="ECO:0000256" key="1">
    <source>
        <dbReference type="SAM" id="MobiDB-lite"/>
    </source>
</evidence>
<dbReference type="OrthoDB" id="10250130at2759"/>
<accession>A0A9P6QAM9</accession>
<keyword evidence="4" id="KW-1185">Reference proteome</keyword>
<dbReference type="CDD" id="cd18186">
    <property type="entry name" value="BTB_POZ_ZBTB_KLHL-like"/>
    <property type="match status" value="1"/>
</dbReference>
<comment type="caution">
    <text evidence="3">The sequence shown here is derived from an EMBL/GenBank/DDBJ whole genome shotgun (WGS) entry which is preliminary data.</text>
</comment>
<reference evidence="3" key="1">
    <citation type="journal article" date="2020" name="Fungal Divers.">
        <title>Resolving the Mortierellaceae phylogeny through synthesis of multi-gene phylogenetics and phylogenomics.</title>
        <authorList>
            <person name="Vandepol N."/>
            <person name="Liber J."/>
            <person name="Desiro A."/>
            <person name="Na H."/>
            <person name="Kennedy M."/>
            <person name="Barry K."/>
            <person name="Grigoriev I.V."/>
            <person name="Miller A.N."/>
            <person name="O'Donnell K."/>
            <person name="Stajich J.E."/>
            <person name="Bonito G."/>
        </authorList>
    </citation>
    <scope>NUCLEOTIDE SEQUENCE</scope>
    <source>
        <strain evidence="3">BC1065</strain>
    </source>
</reference>
<evidence type="ECO:0000313" key="4">
    <source>
        <dbReference type="Proteomes" id="UP000807716"/>
    </source>
</evidence>
<dbReference type="SUPFAM" id="SSF54695">
    <property type="entry name" value="POZ domain"/>
    <property type="match status" value="1"/>
</dbReference>
<protein>
    <recommendedName>
        <fullName evidence="2">BTB domain-containing protein</fullName>
    </recommendedName>
</protein>
<feature type="domain" description="BTB" evidence="2">
    <location>
        <begin position="8"/>
        <end position="39"/>
    </location>
</feature>
<sequence>MYGRRSDADCILNVGEQRFYVHVQMLAARSPTFRCIFDDMIAHNAWQAASPTAPHSRGSEAGANGLNSVRPQSAQFLPCDEGQAGQCSPHGEGMQEGLLHSTNHPERLDPLVKSALTPDMIFAIQQLQYAAMSLGTSNNTPHRSLPRSNAIESLHQYNSTAKRPKDGCEGHMVSESDDEGMGSDHSDEDSIESGNSDGEDGDEEMNDDGLPELRLDLADPEGSRFEELLYWLYTDDHERWLAAFTPSNYRSILANILTLNIANSDVLELCRRFEQQHPAESGIHGLADSQLRPFPPS</sequence>
<gene>
    <name evidence="3" type="ORF">DFQ27_002530</name>
</gene>
<dbReference type="AlphaFoldDB" id="A0A9P6QAM9"/>
<dbReference type="Gene3D" id="3.30.710.10">
    <property type="entry name" value="Potassium Channel Kv1.1, Chain A"/>
    <property type="match status" value="1"/>
</dbReference>